<dbReference type="AlphaFoldDB" id="A0A6B1D6G0"/>
<dbReference type="EMBL" id="VXMH01000043">
    <property type="protein sequence ID" value="MYC95139.1"/>
    <property type="molecule type" value="Genomic_DNA"/>
</dbReference>
<dbReference type="GO" id="GO:0006302">
    <property type="term" value="P:double-strand break repair"/>
    <property type="evidence" value="ECO:0007669"/>
    <property type="project" value="TreeGrafter"/>
</dbReference>
<evidence type="ECO:0000259" key="1">
    <source>
        <dbReference type="Pfam" id="PF13304"/>
    </source>
</evidence>
<comment type="caution">
    <text evidence="2">The sequence shown here is derived from an EMBL/GenBank/DDBJ whole genome shotgun (WGS) entry which is preliminary data.</text>
</comment>
<dbReference type="InterPro" id="IPR027417">
    <property type="entry name" value="P-loop_NTPase"/>
</dbReference>
<dbReference type="InterPro" id="IPR003959">
    <property type="entry name" value="ATPase_AAA_core"/>
</dbReference>
<name>A0A6B1D6G0_9CHLR</name>
<dbReference type="PIRSF" id="PIRSF029347">
    <property type="entry name" value="RecF"/>
    <property type="match status" value="1"/>
</dbReference>
<evidence type="ECO:0000313" key="2">
    <source>
        <dbReference type="EMBL" id="MYC95139.1"/>
    </source>
</evidence>
<organism evidence="2">
    <name type="scientific">Caldilineaceae bacterium SB0661_bin_32</name>
    <dbReference type="NCBI Taxonomy" id="2605255"/>
    <lineage>
        <taxon>Bacteria</taxon>
        <taxon>Bacillati</taxon>
        <taxon>Chloroflexota</taxon>
        <taxon>Caldilineae</taxon>
        <taxon>Caldilineales</taxon>
        <taxon>Caldilineaceae</taxon>
    </lineage>
</organism>
<dbReference type="PANTHER" id="PTHR32182:SF22">
    <property type="entry name" value="ATP-DEPENDENT ENDONUCLEASE, OLD FAMILY-RELATED"/>
    <property type="match status" value="1"/>
</dbReference>
<dbReference type="GO" id="GO:0000731">
    <property type="term" value="P:DNA synthesis involved in DNA repair"/>
    <property type="evidence" value="ECO:0007669"/>
    <property type="project" value="TreeGrafter"/>
</dbReference>
<dbReference type="PANTHER" id="PTHR32182">
    <property type="entry name" value="DNA REPLICATION AND REPAIR PROTEIN RECF"/>
    <property type="match status" value="1"/>
</dbReference>
<dbReference type="CDD" id="cd00267">
    <property type="entry name" value="ABC_ATPase"/>
    <property type="match status" value="1"/>
</dbReference>
<dbReference type="GO" id="GO:0016887">
    <property type="term" value="F:ATP hydrolysis activity"/>
    <property type="evidence" value="ECO:0007669"/>
    <property type="project" value="InterPro"/>
</dbReference>
<dbReference type="Pfam" id="PF13304">
    <property type="entry name" value="AAA_21"/>
    <property type="match status" value="1"/>
</dbReference>
<dbReference type="Gene3D" id="3.40.50.300">
    <property type="entry name" value="P-loop containing nucleotide triphosphate hydrolases"/>
    <property type="match status" value="1"/>
</dbReference>
<gene>
    <name evidence="2" type="ORF">F4X14_09205</name>
</gene>
<protein>
    <submittedName>
        <fullName evidence="2">AAA family ATPase</fullName>
    </submittedName>
</protein>
<feature type="domain" description="ATPase AAA-type core" evidence="1">
    <location>
        <begin position="24"/>
        <end position="314"/>
    </location>
</feature>
<dbReference type="InterPro" id="IPR014555">
    <property type="entry name" value="RecF-like"/>
</dbReference>
<dbReference type="GO" id="GO:0005524">
    <property type="term" value="F:ATP binding"/>
    <property type="evidence" value="ECO:0007669"/>
    <property type="project" value="InterPro"/>
</dbReference>
<dbReference type="SUPFAM" id="SSF52540">
    <property type="entry name" value="P-loop containing nucleoside triphosphate hydrolases"/>
    <property type="match status" value="1"/>
</dbReference>
<proteinExistence type="predicted"/>
<reference evidence="2" key="1">
    <citation type="submission" date="2019-09" db="EMBL/GenBank/DDBJ databases">
        <title>Characterisation of the sponge microbiome using genome-centric metagenomics.</title>
        <authorList>
            <person name="Engelberts J.P."/>
            <person name="Robbins S.J."/>
            <person name="De Goeij J.M."/>
            <person name="Aranda M."/>
            <person name="Bell S.C."/>
            <person name="Webster N.S."/>
        </authorList>
    </citation>
    <scope>NUCLEOTIDE SEQUENCE</scope>
    <source>
        <strain evidence="2">SB0661_bin_32</strain>
    </source>
</reference>
<accession>A0A6B1D6G0</accession>
<sequence length="366" mass="41731">MLDFITIEGFKSIAILNELKLGPINVLIGPNGSGKSNFIGVFSLLNAIRSGRLQLYVLRAGGADRVLHFGLRTTESMRVHLSFENQTNQYEIRLQATETDQLHPSGETISFWDKANYDKSNDDTLFGRGGEAGISLPPTGEIQWYVQNHLDSWRLYHFHDTSSASPLRKTADVNDNRFLRMDGTNLASFLHLLRQRYEINYHLIRRTVQLVAPFFEDFLLQPSAHNEDRIRLEWRHKGTDAYFDVSSFSDGTLRFIALATLMLQPEEMRPSVILLDEPELGLHPYAITLLASLVKQASVKSQVILATQSPILLNHFQPEDVLVADRVRGQTEFTRLDAENLKAWLDDYSLGQLWEMNEFGGRPNRE</sequence>